<evidence type="ECO:0000313" key="2">
    <source>
        <dbReference type="EMBL" id="KAK2086850.1"/>
    </source>
</evidence>
<feature type="compositionally biased region" description="Basic and acidic residues" evidence="1">
    <location>
        <begin position="67"/>
        <end position="85"/>
    </location>
</feature>
<name>A0ABQ9TQP7_SAGOE</name>
<feature type="non-terminal residue" evidence="2">
    <location>
        <position position="1"/>
    </location>
</feature>
<accession>A0ABQ9TQP7</accession>
<protein>
    <submittedName>
        <fullName evidence="2">Uncharacterized protein</fullName>
    </submittedName>
</protein>
<dbReference type="EMBL" id="JASSZA010000019">
    <property type="protein sequence ID" value="KAK2086850.1"/>
    <property type="molecule type" value="Genomic_DNA"/>
</dbReference>
<organism evidence="2 3">
    <name type="scientific">Saguinus oedipus</name>
    <name type="common">Cotton-top tamarin</name>
    <name type="synonym">Oedipomidas oedipus</name>
    <dbReference type="NCBI Taxonomy" id="9490"/>
    <lineage>
        <taxon>Eukaryota</taxon>
        <taxon>Metazoa</taxon>
        <taxon>Chordata</taxon>
        <taxon>Craniata</taxon>
        <taxon>Vertebrata</taxon>
        <taxon>Euteleostomi</taxon>
        <taxon>Mammalia</taxon>
        <taxon>Eutheria</taxon>
        <taxon>Euarchontoglires</taxon>
        <taxon>Primates</taxon>
        <taxon>Haplorrhini</taxon>
        <taxon>Platyrrhini</taxon>
        <taxon>Cebidae</taxon>
        <taxon>Callitrichinae</taxon>
        <taxon>Saguinus</taxon>
    </lineage>
</organism>
<feature type="region of interest" description="Disordered" evidence="1">
    <location>
        <begin position="1"/>
        <end position="159"/>
    </location>
</feature>
<keyword evidence="3" id="KW-1185">Reference proteome</keyword>
<dbReference type="Proteomes" id="UP001266305">
    <property type="component" value="Unassembled WGS sequence"/>
</dbReference>
<proteinExistence type="predicted"/>
<evidence type="ECO:0000313" key="3">
    <source>
        <dbReference type="Proteomes" id="UP001266305"/>
    </source>
</evidence>
<evidence type="ECO:0000256" key="1">
    <source>
        <dbReference type="SAM" id="MobiDB-lite"/>
    </source>
</evidence>
<sequence>SHCKRAGSSLRELEPTQGAVTHEEAASTRLGSARRVRGALSGPPCPIPPACEGVPVPIATAHSRQRQAPELRTEKGKHFSEEWRHGGHASGSGGTPGALSALFTGGRRPPQPQEVQLHPGLAHSAMVCSGSPPRRRPAQGEGTAAGHRSRLREVEVPRC</sequence>
<reference evidence="2 3" key="1">
    <citation type="submission" date="2023-05" db="EMBL/GenBank/DDBJ databases">
        <title>B98-5 Cell Line De Novo Hybrid Assembly: An Optical Mapping Approach.</title>
        <authorList>
            <person name="Kananen K."/>
            <person name="Auerbach J.A."/>
            <person name="Kautto E."/>
            <person name="Blachly J.S."/>
        </authorList>
    </citation>
    <scope>NUCLEOTIDE SEQUENCE [LARGE SCALE GENOMIC DNA]</scope>
    <source>
        <strain evidence="2">B95-8</strain>
        <tissue evidence="2">Cell line</tissue>
    </source>
</reference>
<gene>
    <name evidence="2" type="ORF">P7K49_032757</name>
</gene>
<comment type="caution">
    <text evidence="2">The sequence shown here is derived from an EMBL/GenBank/DDBJ whole genome shotgun (WGS) entry which is preliminary data.</text>
</comment>